<evidence type="ECO:0000256" key="1">
    <source>
        <dbReference type="SAM" id="SignalP"/>
    </source>
</evidence>
<dbReference type="AlphaFoldDB" id="A0A5R9ICP9"/>
<dbReference type="RefSeq" id="WP_138321204.1">
    <property type="nucleotide sequence ID" value="NZ_VCBC01000017.1"/>
</dbReference>
<dbReference type="EMBL" id="VCBC01000017">
    <property type="protein sequence ID" value="TLU61355.1"/>
    <property type="molecule type" value="Genomic_DNA"/>
</dbReference>
<dbReference type="Gene3D" id="3.30.300.250">
    <property type="match status" value="1"/>
</dbReference>
<sequence>MKYKIFTFLIFAISLSNIASAQQSEKERELSRVLTITANSLSKQMPMTLDTDTRLDSVATTGNQFIYNNTLVNYTAEQMDANQLDKFLKENVLNAICPNKDMEGFIELGVVMVYRYLGKNGNFITELSLDTKTCKTT</sequence>
<accession>A0A5R9ICP9</accession>
<dbReference type="OrthoDB" id="9809784at2"/>
<gene>
    <name evidence="2" type="ORF">FE810_15195</name>
</gene>
<evidence type="ECO:0000313" key="3">
    <source>
        <dbReference type="Proteomes" id="UP000307790"/>
    </source>
</evidence>
<protein>
    <submittedName>
        <fullName evidence="2">Uncharacterized protein</fullName>
    </submittedName>
</protein>
<feature type="chain" id="PRO_5024323318" evidence="1">
    <location>
        <begin position="22"/>
        <end position="137"/>
    </location>
</feature>
<name>A0A5R9ICP9_9GAMM</name>
<comment type="caution">
    <text evidence="2">The sequence shown here is derived from an EMBL/GenBank/DDBJ whole genome shotgun (WGS) entry which is preliminary data.</text>
</comment>
<organism evidence="2 3">
    <name type="scientific">Thalassotalea litorea</name>
    <dbReference type="NCBI Taxonomy" id="2020715"/>
    <lineage>
        <taxon>Bacteria</taxon>
        <taxon>Pseudomonadati</taxon>
        <taxon>Pseudomonadota</taxon>
        <taxon>Gammaproteobacteria</taxon>
        <taxon>Alteromonadales</taxon>
        <taxon>Colwelliaceae</taxon>
        <taxon>Thalassotalea</taxon>
    </lineage>
</organism>
<proteinExistence type="predicted"/>
<feature type="signal peptide" evidence="1">
    <location>
        <begin position="1"/>
        <end position="21"/>
    </location>
</feature>
<dbReference type="Proteomes" id="UP000307790">
    <property type="component" value="Unassembled WGS sequence"/>
</dbReference>
<keyword evidence="1" id="KW-0732">Signal</keyword>
<reference evidence="2 3" key="1">
    <citation type="submission" date="2019-05" db="EMBL/GenBank/DDBJ databases">
        <title>Genome sequences of Thalassotalea litorea 1K03283.</title>
        <authorList>
            <person name="Zhang D."/>
        </authorList>
    </citation>
    <scope>NUCLEOTIDE SEQUENCE [LARGE SCALE GENOMIC DNA]</scope>
    <source>
        <strain evidence="2 3">MCCC 1K03283</strain>
    </source>
</reference>
<keyword evidence="3" id="KW-1185">Reference proteome</keyword>
<evidence type="ECO:0000313" key="2">
    <source>
        <dbReference type="EMBL" id="TLU61355.1"/>
    </source>
</evidence>